<dbReference type="GO" id="GO:0002161">
    <property type="term" value="F:aminoacyl-tRNA deacylase activity"/>
    <property type="evidence" value="ECO:0007669"/>
    <property type="project" value="InterPro"/>
</dbReference>
<proteinExistence type="predicted"/>
<dbReference type="InterPro" id="IPR007214">
    <property type="entry name" value="YbaK/aa-tRNA-synth-assoc-dom"/>
</dbReference>
<dbReference type="SUPFAM" id="SSF55826">
    <property type="entry name" value="YbaK/ProRS associated domain"/>
    <property type="match status" value="1"/>
</dbReference>
<evidence type="ECO:0000259" key="1">
    <source>
        <dbReference type="Pfam" id="PF04073"/>
    </source>
</evidence>
<dbReference type="InterPro" id="IPR036754">
    <property type="entry name" value="YbaK/aa-tRNA-synt-asso_dom_sf"/>
</dbReference>
<dbReference type="CDD" id="cd04333">
    <property type="entry name" value="ProX_deacylase"/>
    <property type="match status" value="1"/>
</dbReference>
<protein>
    <submittedName>
        <fullName evidence="2">Prolyl-tRNA editing enzyme YbaK/EbsC (Cys-tRNA(Pro) deacylase)</fullName>
    </submittedName>
</protein>
<dbReference type="AlphaFoldDB" id="A0A4R1JL97"/>
<name>A0A4R1JL97_9GAMM</name>
<dbReference type="PANTHER" id="PTHR30411">
    <property type="entry name" value="CYTOPLASMIC PROTEIN"/>
    <property type="match status" value="1"/>
</dbReference>
<dbReference type="EMBL" id="SMGD01000013">
    <property type="protein sequence ID" value="TCK51822.1"/>
    <property type="molecule type" value="Genomic_DNA"/>
</dbReference>
<evidence type="ECO:0000313" key="2">
    <source>
        <dbReference type="EMBL" id="TCK51822.1"/>
    </source>
</evidence>
<organism evidence="2 3">
    <name type="scientific">Celerinatantimonas diazotrophica</name>
    <dbReference type="NCBI Taxonomy" id="412034"/>
    <lineage>
        <taxon>Bacteria</taxon>
        <taxon>Pseudomonadati</taxon>
        <taxon>Pseudomonadota</taxon>
        <taxon>Gammaproteobacteria</taxon>
        <taxon>Celerinatantimonadaceae</taxon>
        <taxon>Celerinatantimonas</taxon>
    </lineage>
</organism>
<dbReference type="Gene3D" id="3.90.960.10">
    <property type="entry name" value="YbaK/aminoacyl-tRNA synthetase-associated domain"/>
    <property type="match status" value="1"/>
</dbReference>
<dbReference type="RefSeq" id="WP_131912739.1">
    <property type="nucleotide sequence ID" value="NZ_OU594967.1"/>
</dbReference>
<dbReference type="OrthoDB" id="9798760at2"/>
<sequence length="153" mass="17147">MSLEAVKEYFAQYDLEHRVVTLSDSTATVEEAAQAHNVEPDQIAKTLSFRLNEQPILVVVAGNSKIDNQKYKGQFYKKAKMLKPDEVEAETGHVIGGVCPFGLKNEMNVYLDVSLKKYAEVIPAAGDPYSAIRLSLLELEQYSNYKAWVDVCK</sequence>
<evidence type="ECO:0000313" key="3">
    <source>
        <dbReference type="Proteomes" id="UP000295565"/>
    </source>
</evidence>
<accession>A0A4R1JL97</accession>
<comment type="caution">
    <text evidence="2">The sequence shown here is derived from an EMBL/GenBank/DDBJ whole genome shotgun (WGS) entry which is preliminary data.</text>
</comment>
<dbReference type="Proteomes" id="UP000295565">
    <property type="component" value="Unassembled WGS sequence"/>
</dbReference>
<keyword evidence="3" id="KW-1185">Reference proteome</keyword>
<reference evidence="2 3" key="1">
    <citation type="submission" date="2019-03" db="EMBL/GenBank/DDBJ databases">
        <title>Genomic Encyclopedia of Type Strains, Phase IV (KMG-IV): sequencing the most valuable type-strain genomes for metagenomic binning, comparative biology and taxonomic classification.</title>
        <authorList>
            <person name="Goeker M."/>
        </authorList>
    </citation>
    <scope>NUCLEOTIDE SEQUENCE [LARGE SCALE GENOMIC DNA]</scope>
    <source>
        <strain evidence="2 3">DSM 18577</strain>
    </source>
</reference>
<dbReference type="PANTHER" id="PTHR30411:SF1">
    <property type="entry name" value="CYTOPLASMIC PROTEIN"/>
    <property type="match status" value="1"/>
</dbReference>
<dbReference type="Pfam" id="PF04073">
    <property type="entry name" value="tRNA_edit"/>
    <property type="match status" value="1"/>
</dbReference>
<gene>
    <name evidence="2" type="ORF">EV690_1903</name>
</gene>
<feature type="domain" description="YbaK/aminoacyl-tRNA synthetase-associated" evidence="1">
    <location>
        <begin position="25"/>
        <end position="140"/>
    </location>
</feature>